<feature type="region of interest" description="Disordered" evidence="2">
    <location>
        <begin position="95"/>
        <end position="116"/>
    </location>
</feature>
<dbReference type="SMART" id="SM00028">
    <property type="entry name" value="TPR"/>
    <property type="match status" value="4"/>
</dbReference>
<keyword evidence="3" id="KW-0812">Transmembrane</keyword>
<evidence type="ECO:0000256" key="3">
    <source>
        <dbReference type="SAM" id="Phobius"/>
    </source>
</evidence>
<feature type="repeat" description="TPR" evidence="1">
    <location>
        <begin position="168"/>
        <end position="201"/>
    </location>
</feature>
<feature type="transmembrane region" description="Helical" evidence="3">
    <location>
        <begin position="12"/>
        <end position="31"/>
    </location>
</feature>
<keyword evidence="1" id="KW-0802">TPR repeat</keyword>
<organism evidence="4">
    <name type="scientific">Candidatus Kentrum sp. MB</name>
    <dbReference type="NCBI Taxonomy" id="2138164"/>
    <lineage>
        <taxon>Bacteria</taxon>
        <taxon>Pseudomonadati</taxon>
        <taxon>Pseudomonadota</taxon>
        <taxon>Gammaproteobacteria</taxon>
        <taxon>Candidatus Kentrum</taxon>
    </lineage>
</organism>
<evidence type="ECO:0000256" key="1">
    <source>
        <dbReference type="PROSITE-ProRule" id="PRU00339"/>
    </source>
</evidence>
<accession>A0A450XDH1</accession>
<sequence length="301" mass="33687">MEQKRLDTSNLIIAAITALATVADVGIAWYMDKSEPDSTAIAERVASITAREVAKMILDAQEQRANKVEASVPDILIKKDQHIRELTEAVETLRKARAATEPERKKAETALQRGETHKADTILARMEKVGSHQAARAAKARGAIAYRNRPQEALEHYQRAVEYTPRDAQAWNRVGVLNHRLGTLNKAREYYRRALGLAEELDDKEKMVEILGNLGNIAQTHGELTKAEKYFQRALTLGEKLGTKADMATALTNLGSIAKTRGEQARAEKYWRRALTLFTEVDMKPQMDKISGWLQALGAYH</sequence>
<dbReference type="Gene3D" id="1.25.40.10">
    <property type="entry name" value="Tetratricopeptide repeat domain"/>
    <property type="match status" value="1"/>
</dbReference>
<keyword evidence="3" id="KW-0472">Membrane</keyword>
<evidence type="ECO:0000256" key="2">
    <source>
        <dbReference type="SAM" id="MobiDB-lite"/>
    </source>
</evidence>
<dbReference type="EMBL" id="CAADFO010000027">
    <property type="protein sequence ID" value="VFK27330.1"/>
    <property type="molecule type" value="Genomic_DNA"/>
</dbReference>
<dbReference type="PROSITE" id="PS50005">
    <property type="entry name" value="TPR"/>
    <property type="match status" value="2"/>
</dbReference>
<evidence type="ECO:0000313" key="4">
    <source>
        <dbReference type="EMBL" id="VFK27330.1"/>
    </source>
</evidence>
<name>A0A450XDH1_9GAMM</name>
<proteinExistence type="predicted"/>
<protein>
    <submittedName>
        <fullName evidence="4">Tetratricopeptide repeat-containing protein</fullName>
    </submittedName>
</protein>
<dbReference type="Pfam" id="PF13374">
    <property type="entry name" value="TPR_10"/>
    <property type="match status" value="1"/>
</dbReference>
<dbReference type="InterPro" id="IPR011990">
    <property type="entry name" value="TPR-like_helical_dom_sf"/>
</dbReference>
<dbReference type="SUPFAM" id="SSF48452">
    <property type="entry name" value="TPR-like"/>
    <property type="match status" value="1"/>
</dbReference>
<dbReference type="InterPro" id="IPR019734">
    <property type="entry name" value="TPR_rpt"/>
</dbReference>
<keyword evidence="3" id="KW-1133">Transmembrane helix</keyword>
<gene>
    <name evidence="4" type="ORF">BECKMB1821G_GA0114241_10279</name>
</gene>
<dbReference type="PANTHER" id="PTHR10098">
    <property type="entry name" value="RAPSYN-RELATED"/>
    <property type="match status" value="1"/>
</dbReference>
<feature type="repeat" description="TPR" evidence="1">
    <location>
        <begin position="208"/>
        <end position="241"/>
    </location>
</feature>
<dbReference type="AlphaFoldDB" id="A0A450XDH1"/>
<dbReference type="Pfam" id="PF13424">
    <property type="entry name" value="TPR_12"/>
    <property type="match status" value="1"/>
</dbReference>
<reference evidence="4" key="1">
    <citation type="submission" date="2019-02" db="EMBL/GenBank/DDBJ databases">
        <authorList>
            <person name="Gruber-Vodicka R. H."/>
            <person name="Seah K. B. B."/>
        </authorList>
    </citation>
    <scope>NUCLEOTIDE SEQUENCE</scope>
    <source>
        <strain evidence="4">BECK_BZ197</strain>
    </source>
</reference>